<dbReference type="GeneID" id="55821212"/>
<evidence type="ECO:0000313" key="3">
    <source>
        <dbReference type="EMBL" id="QLC49832.1"/>
    </source>
</evidence>
<dbReference type="EMBL" id="CP058215">
    <property type="protein sequence ID" value="QLC49832.1"/>
    <property type="molecule type" value="Genomic_DNA"/>
</dbReference>
<dbReference type="Gene3D" id="3.10.590.10">
    <property type="entry name" value="ph1033 like domains"/>
    <property type="match status" value="1"/>
</dbReference>
<accession>A0A7D5E6C4</accession>
<keyword evidence="4" id="KW-1185">Reference proteome</keyword>
<evidence type="ECO:0000313" key="4">
    <source>
        <dbReference type="Proteomes" id="UP000509594"/>
    </source>
</evidence>
<dbReference type="Proteomes" id="UP000509594">
    <property type="component" value="Chromosome"/>
</dbReference>
<dbReference type="NCBIfam" id="NF002616">
    <property type="entry name" value="PRK02268.1-2"/>
    <property type="match status" value="1"/>
</dbReference>
<dbReference type="AlphaFoldDB" id="A0A7D5E6C4"/>
<name>A0A7D5E6C4_9EURY</name>
<dbReference type="InterPro" id="IPR022996">
    <property type="entry name" value="UPF0310"/>
</dbReference>
<dbReference type="HAMAP" id="MF_00771">
    <property type="entry name" value="UPF0310"/>
    <property type="match status" value="1"/>
</dbReference>
<dbReference type="Pfam" id="PF01878">
    <property type="entry name" value="EVE"/>
    <property type="match status" value="1"/>
</dbReference>
<dbReference type="RefSeq" id="WP_176964888.1">
    <property type="nucleotide sequence ID" value="NZ_CP058215.1"/>
</dbReference>
<dbReference type="InterPro" id="IPR015947">
    <property type="entry name" value="PUA-like_sf"/>
</dbReference>
<dbReference type="CDD" id="cd21132">
    <property type="entry name" value="EVE-like"/>
    <property type="match status" value="1"/>
</dbReference>
<comment type="similarity">
    <text evidence="1">Belongs to the UPF0310 family.</text>
</comment>
<dbReference type="InterPro" id="IPR002740">
    <property type="entry name" value="EVE_domain"/>
</dbReference>
<dbReference type="KEGG" id="mzi:HWN40_06015"/>
<sequence length="143" mass="16740">MHEKPGYWLIVASRDHVLAGKEKSFVQVSHGKPTPLEKMEDGDWIVYYSPKLKHNGSKACQRLTAIARIIGEDIFQVSMSENFKPFRKKAEFLENIHEIEVRPLIPELDFIKDKEHWGLAFRNGFRHISKKDFMLICQKMNND</sequence>
<protein>
    <recommendedName>
        <fullName evidence="1">UPF0310 protein HWN40_06015</fullName>
    </recommendedName>
</protein>
<organism evidence="3 4">
    <name type="scientific">Methanolobus zinderi</name>
    <dbReference type="NCBI Taxonomy" id="536044"/>
    <lineage>
        <taxon>Archaea</taxon>
        <taxon>Methanobacteriati</taxon>
        <taxon>Methanobacteriota</taxon>
        <taxon>Stenosarchaea group</taxon>
        <taxon>Methanomicrobia</taxon>
        <taxon>Methanosarcinales</taxon>
        <taxon>Methanosarcinaceae</taxon>
        <taxon>Methanolobus</taxon>
    </lineage>
</organism>
<reference evidence="3 4" key="1">
    <citation type="submission" date="2020-06" db="EMBL/GenBank/DDBJ databases">
        <title>Methanolobus halotolerans sp. nov., isolated from a saline lake Tus in Siberia.</title>
        <authorList>
            <person name="Shen Y."/>
            <person name="Chen S.-C."/>
            <person name="Lai M.-C."/>
            <person name="Huang H.-H."/>
            <person name="Chiu H.-H."/>
            <person name="Tang S.-L."/>
            <person name="Rogozin D.Y."/>
            <person name="Degermendzhy A.G."/>
        </authorList>
    </citation>
    <scope>NUCLEOTIDE SEQUENCE [LARGE SCALE GENOMIC DNA]</scope>
    <source>
        <strain evidence="3 4">DSM 21339</strain>
    </source>
</reference>
<evidence type="ECO:0000256" key="1">
    <source>
        <dbReference type="HAMAP-Rule" id="MF_00771"/>
    </source>
</evidence>
<dbReference type="SUPFAM" id="SSF88697">
    <property type="entry name" value="PUA domain-like"/>
    <property type="match status" value="1"/>
</dbReference>
<gene>
    <name evidence="3" type="ORF">HWN40_06015</name>
</gene>
<dbReference type="OrthoDB" id="35872at2157"/>
<feature type="domain" description="EVE" evidence="2">
    <location>
        <begin position="7"/>
        <end position="138"/>
    </location>
</feature>
<evidence type="ECO:0000259" key="2">
    <source>
        <dbReference type="Pfam" id="PF01878"/>
    </source>
</evidence>
<proteinExistence type="inferred from homology"/>